<dbReference type="Proteomes" id="UP000277858">
    <property type="component" value="Chromosome"/>
</dbReference>
<organism evidence="1 2">
    <name type="scientific">Acidipropionibacterium jensenii</name>
    <dbReference type="NCBI Taxonomy" id="1749"/>
    <lineage>
        <taxon>Bacteria</taxon>
        <taxon>Bacillati</taxon>
        <taxon>Actinomycetota</taxon>
        <taxon>Actinomycetes</taxon>
        <taxon>Propionibacteriales</taxon>
        <taxon>Propionibacteriaceae</taxon>
        <taxon>Acidipropionibacterium</taxon>
    </lineage>
</organism>
<name>A0A3S4YPM7_9ACTN</name>
<evidence type="ECO:0000313" key="1">
    <source>
        <dbReference type="EMBL" id="VEI03489.1"/>
    </source>
</evidence>
<accession>A0A3S4YPM7</accession>
<dbReference type="EMBL" id="LR134473">
    <property type="protein sequence ID" value="VEI03489.1"/>
    <property type="molecule type" value="Genomic_DNA"/>
</dbReference>
<dbReference type="STRING" id="1122997.GCA_000425285_00063"/>
<dbReference type="RefSeq" id="WP_071161677.1">
    <property type="nucleotide sequence ID" value="NZ_LR134473.1"/>
</dbReference>
<dbReference type="AlphaFoldDB" id="A0A3S4YPM7"/>
<evidence type="ECO:0008006" key="3">
    <source>
        <dbReference type="Google" id="ProtNLM"/>
    </source>
</evidence>
<dbReference type="OrthoDB" id="9775547at2"/>
<dbReference type="Pfam" id="PF13481">
    <property type="entry name" value="AAA_25"/>
    <property type="match status" value="1"/>
</dbReference>
<keyword evidence="2" id="KW-1185">Reference proteome</keyword>
<proteinExistence type="predicted"/>
<protein>
    <recommendedName>
        <fullName evidence="3">AAA family ATPase</fullName>
    </recommendedName>
</protein>
<reference evidence="1 2" key="1">
    <citation type="submission" date="2018-12" db="EMBL/GenBank/DDBJ databases">
        <authorList>
            <consortium name="Pathogen Informatics"/>
        </authorList>
    </citation>
    <scope>NUCLEOTIDE SEQUENCE [LARGE SCALE GENOMIC DNA]</scope>
    <source>
        <strain evidence="1 2">NCTC13652</strain>
    </source>
</reference>
<dbReference type="InterPro" id="IPR027417">
    <property type="entry name" value="P-loop_NTPase"/>
</dbReference>
<sequence length="412" mass="44622">MTESYDGPAFPEGDDEARQAEARYKARLLDKIHTGDWLDQHHFAPMQWMVPGLVPEGSGLLVGPPKIGKSWFALGLGLSVAAGGSALGAIHVEQRDVLYLALEDGDRRMQTRCRKLLPDGDPIPENFSYITDLVEERDILAVMDYWLDAHKGGLVMLDTLGKVMPAASTGQTQYQRDYNIGGRLKKVADDHPGSTVLTVHHSRKAESVDFMDSTSGTQGLNGAADFTIVLQRPRGENDAIIAISGRDVEEGSYAAVSENGSWSIDGDSLAEASHAAAQARLTSGVGDKMTQIVSLVSRSPEGISGTEVARATGLREDTVRQDLRRALKDGRILQPKDRGKYFPVNTVSQVSHVTSDDEPGNVTRDRCDTHAESQLTVVPDDPCPDCNLSLTGRTGSNTCSWRHTQAQQEAAS</sequence>
<dbReference type="Gene3D" id="3.40.50.300">
    <property type="entry name" value="P-loop containing nucleotide triphosphate hydrolases"/>
    <property type="match status" value="1"/>
</dbReference>
<evidence type="ECO:0000313" key="2">
    <source>
        <dbReference type="Proteomes" id="UP000277858"/>
    </source>
</evidence>
<gene>
    <name evidence="1" type="ORF">NCTC13652_01695</name>
</gene>
<dbReference type="SUPFAM" id="SSF52540">
    <property type="entry name" value="P-loop containing nucleoside triphosphate hydrolases"/>
    <property type="match status" value="1"/>
</dbReference>